<name>A0A0A7E8Y2_9NEOP</name>
<organism evidence="2">
    <name type="scientific">Glossotermes oculatus</name>
    <dbReference type="NCBI Taxonomy" id="280691"/>
    <lineage>
        <taxon>Eukaryota</taxon>
        <taxon>Metazoa</taxon>
        <taxon>Ecdysozoa</taxon>
        <taxon>Arthropoda</taxon>
        <taxon>Hexapoda</taxon>
        <taxon>Insecta</taxon>
        <taxon>Pterygota</taxon>
        <taxon>Neoptera</taxon>
        <taxon>Polyneoptera</taxon>
        <taxon>Dictyoptera</taxon>
        <taxon>Blattodea</taxon>
        <taxon>Blattoidea</taxon>
        <taxon>Termitoidae</taxon>
        <taxon>Rhinotermitidae</taxon>
        <taxon>Glossotermes</taxon>
    </lineage>
</organism>
<keyword evidence="1" id="KW-0812">Transmembrane</keyword>
<dbReference type="AlphaFoldDB" id="A0A0A7E8Y2"/>
<gene>
    <name evidence="2" type="primary">atp8</name>
</gene>
<proteinExistence type="predicted"/>
<keyword evidence="1" id="KW-1133">Transmembrane helix</keyword>
<evidence type="ECO:0000313" key="2">
    <source>
        <dbReference type="EMBL" id="AIY62026.1"/>
    </source>
</evidence>
<dbReference type="EMBL" id="KP026291">
    <property type="protein sequence ID" value="AIY62026.1"/>
    <property type="molecule type" value="Genomic_DNA"/>
</dbReference>
<protein>
    <submittedName>
        <fullName evidence="2">ATP synthase F0 subunit 8</fullName>
    </submittedName>
</protein>
<geneLocation type="mitochondrion" evidence="2"/>
<accession>A0A0A7E8Y2</accession>
<evidence type="ECO:0000256" key="1">
    <source>
        <dbReference type="SAM" id="Phobius"/>
    </source>
</evidence>
<sequence>MHQMMPLEWTTLYALFLMTLTTFNVMNYFIKMPTKMMTKTSIPVKGANWKW</sequence>
<reference evidence="2" key="1">
    <citation type="journal article" date="2014" name="Mol. Biol. Evol.">
        <title>The evolutionary history of termites as inferred from 66 mitochondrial genomes.</title>
        <authorList>
            <person name="Bourguignon T."/>
            <person name="Lo N."/>
            <person name="Cameron S.L."/>
            <person name="Sobotnik J."/>
            <person name="Hayashi Y."/>
            <person name="Shigenobu S."/>
            <person name="Watanabe D."/>
            <person name="Roisin Y."/>
            <person name="Miura T."/>
            <person name="Evans T.A."/>
        </authorList>
    </citation>
    <scope>NUCLEOTIDE SEQUENCE</scope>
</reference>
<keyword evidence="1" id="KW-0472">Membrane</keyword>
<feature type="transmembrane region" description="Helical" evidence="1">
    <location>
        <begin position="12"/>
        <end position="30"/>
    </location>
</feature>
<keyword evidence="2" id="KW-0496">Mitochondrion</keyword>